<dbReference type="AlphaFoldDB" id="A0A059A8N0"/>
<evidence type="ECO:0000259" key="2">
    <source>
        <dbReference type="Pfam" id="PF00364"/>
    </source>
</evidence>
<dbReference type="Pfam" id="PF00364">
    <property type="entry name" value="Biotin_lipoyl"/>
    <property type="match status" value="1"/>
</dbReference>
<name>A0A059A8N0_EUCGR</name>
<feature type="region of interest" description="Disordered" evidence="1">
    <location>
        <begin position="74"/>
        <end position="96"/>
    </location>
</feature>
<reference evidence="3" key="1">
    <citation type="submission" date="2013-07" db="EMBL/GenBank/DDBJ databases">
        <title>The genome of Eucalyptus grandis.</title>
        <authorList>
            <person name="Schmutz J."/>
            <person name="Hayes R."/>
            <person name="Myburg A."/>
            <person name="Tuskan G."/>
            <person name="Grattapaglia D."/>
            <person name="Rokhsar D.S."/>
        </authorList>
    </citation>
    <scope>NUCLEOTIDE SEQUENCE</scope>
    <source>
        <tissue evidence="3">Leaf extractions</tissue>
    </source>
</reference>
<dbReference type="Gramene" id="KCW50422">
    <property type="protein sequence ID" value="KCW50422"/>
    <property type="gene ID" value="EUGRSUZ_J00164"/>
</dbReference>
<dbReference type="InterPro" id="IPR053217">
    <property type="entry name" value="ACC_Biotin_Carrier"/>
</dbReference>
<protein>
    <recommendedName>
        <fullName evidence="2">Lipoyl-binding domain-containing protein</fullName>
    </recommendedName>
</protein>
<evidence type="ECO:0000313" key="3">
    <source>
        <dbReference type="EMBL" id="KCW50422.1"/>
    </source>
</evidence>
<dbReference type="PANTHER" id="PTHR47597:SF2">
    <property type="entry name" value="LIPOYL-BINDING DOMAIN-CONTAINING PROTEIN"/>
    <property type="match status" value="1"/>
</dbReference>
<dbReference type="InterPro" id="IPR000089">
    <property type="entry name" value="Biotin_lipoyl"/>
</dbReference>
<dbReference type="eggNOG" id="ENOG502QUTA">
    <property type="taxonomic scope" value="Eukaryota"/>
</dbReference>
<dbReference type="OrthoDB" id="529457at2759"/>
<gene>
    <name evidence="3" type="ORF">EUGRSUZ_J00164</name>
</gene>
<dbReference type="InParanoid" id="A0A059A8N0"/>
<feature type="compositionally biased region" description="Basic and acidic residues" evidence="1">
    <location>
        <begin position="84"/>
        <end position="93"/>
    </location>
</feature>
<dbReference type="OMA" id="VSQACCT"/>
<organism evidence="3">
    <name type="scientific">Eucalyptus grandis</name>
    <name type="common">Flooded gum</name>
    <dbReference type="NCBI Taxonomy" id="71139"/>
    <lineage>
        <taxon>Eukaryota</taxon>
        <taxon>Viridiplantae</taxon>
        <taxon>Streptophyta</taxon>
        <taxon>Embryophyta</taxon>
        <taxon>Tracheophyta</taxon>
        <taxon>Spermatophyta</taxon>
        <taxon>Magnoliopsida</taxon>
        <taxon>eudicotyledons</taxon>
        <taxon>Gunneridae</taxon>
        <taxon>Pentapetalae</taxon>
        <taxon>rosids</taxon>
        <taxon>malvids</taxon>
        <taxon>Myrtales</taxon>
        <taxon>Myrtaceae</taxon>
        <taxon>Myrtoideae</taxon>
        <taxon>Eucalypteae</taxon>
        <taxon>Eucalyptus</taxon>
    </lineage>
</organism>
<dbReference type="InterPro" id="IPR011053">
    <property type="entry name" value="Single_hybrid_motif"/>
</dbReference>
<dbReference type="CDD" id="cd06850">
    <property type="entry name" value="biotinyl_domain"/>
    <property type="match status" value="1"/>
</dbReference>
<proteinExistence type="predicted"/>
<evidence type="ECO:0000256" key="1">
    <source>
        <dbReference type="SAM" id="MobiDB-lite"/>
    </source>
</evidence>
<dbReference type="Gene3D" id="2.40.50.100">
    <property type="match status" value="1"/>
</dbReference>
<accession>A0A059A8N0</accession>
<dbReference type="PANTHER" id="PTHR47597">
    <property type="entry name" value="IS A MEMBER OF THE PF|00364 BIOTIN-REQUIRING ENZYMES FAMILY-RELATED"/>
    <property type="match status" value="1"/>
</dbReference>
<dbReference type="SUPFAM" id="SSF51230">
    <property type="entry name" value="Single hybrid motif"/>
    <property type="match status" value="1"/>
</dbReference>
<dbReference type="EMBL" id="KK198762">
    <property type="protein sequence ID" value="KCW50422.1"/>
    <property type="molecule type" value="Genomic_DNA"/>
</dbReference>
<dbReference type="FunCoup" id="A0A059A8N0">
    <property type="interactions" value="339"/>
</dbReference>
<dbReference type="KEGG" id="egr:104421032"/>
<dbReference type="FunFam" id="2.40.50.100:FF:000059">
    <property type="entry name" value="Biotin/lipoyl attachment domain-containing protein"/>
    <property type="match status" value="1"/>
</dbReference>
<sequence length="288" mass="30481">MESSVSALRSSLHSNIAGALPRVEPLPHKPGVVPVQSYSPPSKKLYVHGFAARGIAPSRTRNAAVVSCLKTSEATGVAKSSEGNTRDSKDKTTLPRATFPSAFEELLLEVCDETQIAELKLKIGDIEMQVKRNLGATKEAFASIPSPTTPPPIPTEPMENSGAVVPPPKPSPEKTSPFTNFSFGKSSKLAALEAPGSSGYVLVSSPTVGSFRRGRTLKGKKQPPSCKEGDVIKEGQVIGWLDQFGTELPVKSDVSGEVLKLLVNDGEPVGYGDPLIAVLPAFHSINIM</sequence>
<feature type="domain" description="Lipoyl-binding" evidence="2">
    <location>
        <begin position="222"/>
        <end position="277"/>
    </location>
</feature>
<feature type="region of interest" description="Disordered" evidence="1">
    <location>
        <begin position="142"/>
        <end position="175"/>
    </location>
</feature>
<dbReference type="GO" id="GO:0006633">
    <property type="term" value="P:fatty acid biosynthetic process"/>
    <property type="evidence" value="ECO:0000318"/>
    <property type="project" value="GO_Central"/>
</dbReference>